<sequence length="181" mass="19604">MQQYYPAATVIYAVCLGSLVILVITRSLLRVLLELCFPQVAFIWKARQDHTATQQIKSWISEHIIYKTVFGGSGSHSRSVYILSSSYLAGNLSCILIGASDLATITVRSGHVALINCSLLFIGPSLNFTSDLLDFPLHVQKKVHATVGYIVGIVTAIHTFTALSSTRSFPASSTGNLCAIL</sequence>
<dbReference type="OrthoDB" id="4494341at2759"/>
<dbReference type="AlphaFoldDB" id="A0A8H5SHT6"/>
<comment type="caution">
    <text evidence="2">The sequence shown here is derived from an EMBL/GenBank/DDBJ whole genome shotgun (WGS) entry which is preliminary data.</text>
</comment>
<keyword evidence="3" id="KW-1185">Reference proteome</keyword>
<gene>
    <name evidence="2" type="ORF">FHETE_11460</name>
</gene>
<feature type="non-terminal residue" evidence="2">
    <location>
        <position position="181"/>
    </location>
</feature>
<dbReference type="Proteomes" id="UP000567885">
    <property type="component" value="Unassembled WGS sequence"/>
</dbReference>
<feature type="transmembrane region" description="Helical" evidence="1">
    <location>
        <begin position="6"/>
        <end position="25"/>
    </location>
</feature>
<keyword evidence="1" id="KW-0472">Membrane</keyword>
<accession>A0A8H5SHT6</accession>
<organism evidence="2 3">
    <name type="scientific">Fusarium heterosporum</name>
    <dbReference type="NCBI Taxonomy" id="42747"/>
    <lineage>
        <taxon>Eukaryota</taxon>
        <taxon>Fungi</taxon>
        <taxon>Dikarya</taxon>
        <taxon>Ascomycota</taxon>
        <taxon>Pezizomycotina</taxon>
        <taxon>Sordariomycetes</taxon>
        <taxon>Hypocreomycetidae</taxon>
        <taxon>Hypocreales</taxon>
        <taxon>Nectriaceae</taxon>
        <taxon>Fusarium</taxon>
        <taxon>Fusarium heterosporum species complex</taxon>
    </lineage>
</organism>
<protein>
    <submittedName>
        <fullName evidence="2">Ferric reductase like transmembrane component</fullName>
    </submittedName>
</protein>
<keyword evidence="1 2" id="KW-0812">Transmembrane</keyword>
<proteinExistence type="predicted"/>
<name>A0A8H5SHT6_FUSHE</name>
<evidence type="ECO:0000313" key="3">
    <source>
        <dbReference type="Proteomes" id="UP000567885"/>
    </source>
</evidence>
<dbReference type="EMBL" id="JAAGWQ010000781">
    <property type="protein sequence ID" value="KAF5651883.1"/>
    <property type="molecule type" value="Genomic_DNA"/>
</dbReference>
<evidence type="ECO:0000313" key="2">
    <source>
        <dbReference type="EMBL" id="KAF5651883.1"/>
    </source>
</evidence>
<evidence type="ECO:0000256" key="1">
    <source>
        <dbReference type="SAM" id="Phobius"/>
    </source>
</evidence>
<reference evidence="2 3" key="1">
    <citation type="submission" date="2020-05" db="EMBL/GenBank/DDBJ databases">
        <title>Identification and distribution of gene clusters putatively required for synthesis of sphingolipid metabolism inhibitors in phylogenetically diverse species of the filamentous fungus Fusarium.</title>
        <authorList>
            <person name="Kim H.-S."/>
            <person name="Busman M."/>
            <person name="Brown D.W."/>
            <person name="Divon H."/>
            <person name="Uhlig S."/>
            <person name="Proctor R.H."/>
        </authorList>
    </citation>
    <scope>NUCLEOTIDE SEQUENCE [LARGE SCALE GENOMIC DNA]</scope>
    <source>
        <strain evidence="2 3">NRRL 20693</strain>
    </source>
</reference>
<keyword evidence="1" id="KW-1133">Transmembrane helix</keyword>